<accession>A0A916IXH4</accession>
<dbReference type="RefSeq" id="WP_211949385.1">
    <property type="nucleotide sequence ID" value="NZ_CAJPUY010000017.1"/>
</dbReference>
<dbReference type="InterPro" id="IPR052518">
    <property type="entry name" value="CHR_Transporter"/>
</dbReference>
<comment type="similarity">
    <text evidence="2">Belongs to the chromate ion transporter (CHR) (TC 2.A.51) family.</text>
</comment>
<protein>
    <recommendedName>
        <fullName evidence="10">Chromate transporter</fullName>
    </recommendedName>
</protein>
<comment type="subcellular location">
    <subcellularLocation>
        <location evidence="1">Cell membrane</location>
        <topology evidence="1">Multi-pass membrane protein</topology>
    </subcellularLocation>
</comment>
<dbReference type="PANTHER" id="PTHR43663:SF1">
    <property type="entry name" value="CHROMATE TRANSPORTER"/>
    <property type="match status" value="1"/>
</dbReference>
<organism evidence="8 9">
    <name type="scientific">Cupriavidus yeoncheonensis</name>
    <dbReference type="NCBI Taxonomy" id="1462994"/>
    <lineage>
        <taxon>Bacteria</taxon>
        <taxon>Pseudomonadati</taxon>
        <taxon>Pseudomonadota</taxon>
        <taxon>Betaproteobacteria</taxon>
        <taxon>Burkholderiales</taxon>
        <taxon>Burkholderiaceae</taxon>
        <taxon>Cupriavidus</taxon>
    </lineage>
</organism>
<evidence type="ECO:0000256" key="6">
    <source>
        <dbReference type="ARBA" id="ARBA00023136"/>
    </source>
</evidence>
<feature type="transmembrane region" description="Helical" evidence="7">
    <location>
        <begin position="90"/>
        <end position="113"/>
    </location>
</feature>
<evidence type="ECO:0000313" key="8">
    <source>
        <dbReference type="EMBL" id="CAG2151758.1"/>
    </source>
</evidence>
<name>A0A916IXH4_9BURK</name>
<keyword evidence="5 7" id="KW-1133">Transmembrane helix</keyword>
<dbReference type="GO" id="GO:0015109">
    <property type="term" value="F:chromate transmembrane transporter activity"/>
    <property type="evidence" value="ECO:0007669"/>
    <property type="project" value="InterPro"/>
</dbReference>
<keyword evidence="6 7" id="KW-0472">Membrane</keyword>
<dbReference type="InterPro" id="IPR003370">
    <property type="entry name" value="Chromate_transpt"/>
</dbReference>
<feature type="transmembrane region" description="Helical" evidence="7">
    <location>
        <begin position="125"/>
        <end position="148"/>
    </location>
</feature>
<evidence type="ECO:0000256" key="3">
    <source>
        <dbReference type="ARBA" id="ARBA00022475"/>
    </source>
</evidence>
<dbReference type="PANTHER" id="PTHR43663">
    <property type="entry name" value="CHROMATE TRANSPORT PROTEIN-RELATED"/>
    <property type="match status" value="1"/>
</dbReference>
<dbReference type="GO" id="GO:0005886">
    <property type="term" value="C:plasma membrane"/>
    <property type="evidence" value="ECO:0007669"/>
    <property type="project" value="UniProtKB-SubCell"/>
</dbReference>
<evidence type="ECO:0000256" key="5">
    <source>
        <dbReference type="ARBA" id="ARBA00022989"/>
    </source>
</evidence>
<feature type="transmembrane region" description="Helical" evidence="7">
    <location>
        <begin position="160"/>
        <end position="193"/>
    </location>
</feature>
<feature type="transmembrane region" description="Helical" evidence="7">
    <location>
        <begin position="57"/>
        <end position="78"/>
    </location>
</feature>
<dbReference type="Proteomes" id="UP000672934">
    <property type="component" value="Unassembled WGS sequence"/>
</dbReference>
<feature type="transmembrane region" description="Helical" evidence="7">
    <location>
        <begin position="18"/>
        <end position="36"/>
    </location>
</feature>
<evidence type="ECO:0000256" key="2">
    <source>
        <dbReference type="ARBA" id="ARBA00005262"/>
    </source>
</evidence>
<dbReference type="AlphaFoldDB" id="A0A916IXH4"/>
<evidence type="ECO:0000256" key="1">
    <source>
        <dbReference type="ARBA" id="ARBA00004651"/>
    </source>
</evidence>
<evidence type="ECO:0000256" key="7">
    <source>
        <dbReference type="SAM" id="Phobius"/>
    </source>
</evidence>
<evidence type="ECO:0000313" key="9">
    <source>
        <dbReference type="Proteomes" id="UP000672934"/>
    </source>
</evidence>
<keyword evidence="4 7" id="KW-0812">Transmembrane</keyword>
<gene>
    <name evidence="8" type="ORF">LMG31506_04494</name>
</gene>
<dbReference type="EMBL" id="CAJPUY010000017">
    <property type="protein sequence ID" value="CAG2151758.1"/>
    <property type="molecule type" value="Genomic_DNA"/>
</dbReference>
<sequence>MTGALSLSLGWAEWLDLFLHYVSLSLLSIGGAITTAPDMHRYLVEQQHWLSEGQFSASVALAQAAPGPNVLFIALLGWNVGMNAGGIPSALLGVALTMSGILLPSTTLTYLAARWGHRNRELRGVLAFRQGMAPIVIALLIATSWTLTTVNDDAARDWPLWVMTVLTALIVWRVRIHMLWLLAGGAVLGWYGLI</sequence>
<keyword evidence="3" id="KW-1003">Cell membrane</keyword>
<keyword evidence="9" id="KW-1185">Reference proteome</keyword>
<evidence type="ECO:0008006" key="10">
    <source>
        <dbReference type="Google" id="ProtNLM"/>
    </source>
</evidence>
<proteinExistence type="inferred from homology"/>
<dbReference type="Pfam" id="PF02417">
    <property type="entry name" value="Chromate_transp"/>
    <property type="match status" value="1"/>
</dbReference>
<evidence type="ECO:0000256" key="4">
    <source>
        <dbReference type="ARBA" id="ARBA00022692"/>
    </source>
</evidence>
<reference evidence="8" key="1">
    <citation type="submission" date="2021-03" db="EMBL/GenBank/DDBJ databases">
        <authorList>
            <person name="Peeters C."/>
        </authorList>
    </citation>
    <scope>NUCLEOTIDE SEQUENCE</scope>
    <source>
        <strain evidence="8">LMG 31506</strain>
    </source>
</reference>
<comment type="caution">
    <text evidence="8">The sequence shown here is derived from an EMBL/GenBank/DDBJ whole genome shotgun (WGS) entry which is preliminary data.</text>
</comment>